<organism evidence="1 2">
    <name type="scientific">Paenibacillus planticolens</name>
    <dbReference type="NCBI Taxonomy" id="2654976"/>
    <lineage>
        <taxon>Bacteria</taxon>
        <taxon>Bacillati</taxon>
        <taxon>Bacillota</taxon>
        <taxon>Bacilli</taxon>
        <taxon>Bacillales</taxon>
        <taxon>Paenibacillaceae</taxon>
        <taxon>Paenibacillus</taxon>
    </lineage>
</organism>
<dbReference type="RefSeq" id="WP_171682520.1">
    <property type="nucleotide sequence ID" value="NZ_WHNZ01000015.1"/>
</dbReference>
<protein>
    <submittedName>
        <fullName evidence="1">Uncharacterized protein</fullName>
    </submittedName>
</protein>
<evidence type="ECO:0000313" key="1">
    <source>
        <dbReference type="EMBL" id="NOU99638.1"/>
    </source>
</evidence>
<dbReference type="EMBL" id="WHNZ01000015">
    <property type="protein sequence ID" value="NOU99638.1"/>
    <property type="molecule type" value="Genomic_DNA"/>
</dbReference>
<reference evidence="1 2" key="1">
    <citation type="submission" date="2019-10" db="EMBL/GenBank/DDBJ databases">
        <title>Description of Paenibacillus pedi sp. nov.</title>
        <authorList>
            <person name="Carlier A."/>
            <person name="Qi S."/>
        </authorList>
    </citation>
    <scope>NUCLEOTIDE SEQUENCE [LARGE SCALE GENOMIC DNA]</scope>
    <source>
        <strain evidence="1 2">LMG 31457</strain>
    </source>
</reference>
<sequence>MKGRGIDENDTQGYSDIHGGMPAHHAISVVSVEDSIEKRAGGLPVYLGPMLGSGHLISYESWPARPDTIRECYFQAAG</sequence>
<gene>
    <name evidence="1" type="ORF">GC097_06390</name>
</gene>
<keyword evidence="2" id="KW-1185">Reference proteome</keyword>
<comment type="caution">
    <text evidence="1">The sequence shown here is derived from an EMBL/GenBank/DDBJ whole genome shotgun (WGS) entry which is preliminary data.</text>
</comment>
<evidence type="ECO:0000313" key="2">
    <source>
        <dbReference type="Proteomes" id="UP000618579"/>
    </source>
</evidence>
<name>A0ABX1ZHT5_9BACL</name>
<accession>A0ABX1ZHT5</accession>
<proteinExistence type="predicted"/>
<dbReference type="Proteomes" id="UP000618579">
    <property type="component" value="Unassembled WGS sequence"/>
</dbReference>